<dbReference type="GO" id="GO:0006310">
    <property type="term" value="P:DNA recombination"/>
    <property type="evidence" value="ECO:0007669"/>
    <property type="project" value="UniProtKB-KW"/>
</dbReference>
<comment type="caution">
    <text evidence="7">The sequence shown here is derived from an EMBL/GenBank/DDBJ whole genome shotgun (WGS) entry which is preliminary data.</text>
</comment>
<sequence>MTTGVMAIVIVAVAVVSIVLLVVLDRSRASMYRAAVGRLEKENERNVQSLKEEQERSMQSLRDGYERTLQNLKESHEKEMATVSASHAAAVADLKAGNEAALMEMKRNYEMSLKEIKENHEKSLKEQIAAVRNEMTARTEEILKAREEELGRKAADTFKAITGDLTKDLQEMKKSFNESKEAQVASSATMKTHIEEAVKHLKEQTESIGNKADNLAKALRGQNKMQGCWGETLLENMFQMEGFVEGRDYDREETLRGELGEHILNEASGRKMRPDFIIHYPDSTDIVIDSKVDLKAYSDYVSAESEEEKSAAARRNLEAIKAQVDNLSKKDYSSYLRNDRKNLGYVLMFIPVYGSLQLAKSLDDKVWRDAYSKKVLITTEETLMPFLRMIRTAWVSVEQIRNQKQIIASAQNMMDRVYDLAKYHKVMGKKLDEAKDYYDKCDAKLRDSGMSIITSAKQVVALGVPEHPDKKVSEINTIEYAGGIGRT</sequence>
<keyword evidence="6" id="KW-0472">Membrane</keyword>
<evidence type="ECO:0000256" key="5">
    <source>
        <dbReference type="SAM" id="Coils"/>
    </source>
</evidence>
<evidence type="ECO:0000256" key="3">
    <source>
        <dbReference type="ARBA" id="ARBA00023054"/>
    </source>
</evidence>
<dbReference type="InterPro" id="IPR003798">
    <property type="entry name" value="DNA_recombination_RmuC"/>
</dbReference>
<keyword evidence="3 5" id="KW-0175">Coiled coil</keyword>
<dbReference type="AlphaFoldDB" id="A0A9D9EGT3"/>
<reference evidence="7" key="2">
    <citation type="journal article" date="2021" name="PeerJ">
        <title>Extensive microbial diversity within the chicken gut microbiome revealed by metagenomics and culture.</title>
        <authorList>
            <person name="Gilroy R."/>
            <person name="Ravi A."/>
            <person name="Getino M."/>
            <person name="Pursley I."/>
            <person name="Horton D.L."/>
            <person name="Alikhan N.F."/>
            <person name="Baker D."/>
            <person name="Gharbi K."/>
            <person name="Hall N."/>
            <person name="Watson M."/>
            <person name="Adriaenssens E.M."/>
            <person name="Foster-Nyarko E."/>
            <person name="Jarju S."/>
            <person name="Secka A."/>
            <person name="Antonio M."/>
            <person name="Oren A."/>
            <person name="Chaudhuri R.R."/>
            <person name="La Ragione R."/>
            <person name="Hildebrand F."/>
            <person name="Pallen M.J."/>
        </authorList>
    </citation>
    <scope>NUCLEOTIDE SEQUENCE</scope>
    <source>
        <strain evidence="7">D5-748</strain>
    </source>
</reference>
<feature type="coiled-coil region" evidence="5">
    <location>
        <begin position="106"/>
        <end position="148"/>
    </location>
</feature>
<comment type="similarity">
    <text evidence="2">Belongs to the RmuC family.</text>
</comment>
<gene>
    <name evidence="7" type="primary">rmuC</name>
    <name evidence="7" type="ORF">IAC23_03480</name>
</gene>
<evidence type="ECO:0000313" key="8">
    <source>
        <dbReference type="Proteomes" id="UP000823619"/>
    </source>
</evidence>
<evidence type="ECO:0000313" key="7">
    <source>
        <dbReference type="EMBL" id="MBO8444744.1"/>
    </source>
</evidence>
<evidence type="ECO:0000256" key="6">
    <source>
        <dbReference type="SAM" id="Phobius"/>
    </source>
</evidence>
<keyword evidence="6" id="KW-0812">Transmembrane</keyword>
<reference evidence="7" key="1">
    <citation type="submission" date="2020-10" db="EMBL/GenBank/DDBJ databases">
        <authorList>
            <person name="Gilroy R."/>
        </authorList>
    </citation>
    <scope>NUCLEOTIDE SEQUENCE</scope>
    <source>
        <strain evidence="7">D5-748</strain>
    </source>
</reference>
<accession>A0A9D9EGT3</accession>
<protein>
    <submittedName>
        <fullName evidence="7">DNA recombination protein RmuC</fullName>
    </submittedName>
</protein>
<comment type="function">
    <text evidence="1">Involved in DNA recombination.</text>
</comment>
<dbReference type="EMBL" id="JADIMO010000038">
    <property type="protein sequence ID" value="MBO8444744.1"/>
    <property type="molecule type" value="Genomic_DNA"/>
</dbReference>
<dbReference type="Pfam" id="PF02646">
    <property type="entry name" value="RmuC"/>
    <property type="match status" value="1"/>
</dbReference>
<keyword evidence="6" id="KW-1133">Transmembrane helix</keyword>
<dbReference type="Proteomes" id="UP000823619">
    <property type="component" value="Unassembled WGS sequence"/>
</dbReference>
<dbReference type="PANTHER" id="PTHR30563:SF0">
    <property type="entry name" value="DNA RECOMBINATION PROTEIN RMUC"/>
    <property type="match status" value="1"/>
</dbReference>
<keyword evidence="4" id="KW-0233">DNA recombination</keyword>
<name>A0A9D9EGT3_9BACT</name>
<feature type="coiled-coil region" evidence="5">
    <location>
        <begin position="36"/>
        <end position="82"/>
    </location>
</feature>
<proteinExistence type="inferred from homology"/>
<evidence type="ECO:0000256" key="1">
    <source>
        <dbReference type="ARBA" id="ARBA00003416"/>
    </source>
</evidence>
<feature type="coiled-coil region" evidence="5">
    <location>
        <begin position="303"/>
        <end position="330"/>
    </location>
</feature>
<organism evidence="7 8">
    <name type="scientific">Candidatus Cryptobacteroides merdavium</name>
    <dbReference type="NCBI Taxonomy" id="2840769"/>
    <lineage>
        <taxon>Bacteria</taxon>
        <taxon>Pseudomonadati</taxon>
        <taxon>Bacteroidota</taxon>
        <taxon>Bacteroidia</taxon>
        <taxon>Bacteroidales</taxon>
        <taxon>Candidatus Cryptobacteroides</taxon>
    </lineage>
</organism>
<evidence type="ECO:0000256" key="2">
    <source>
        <dbReference type="ARBA" id="ARBA00009840"/>
    </source>
</evidence>
<evidence type="ECO:0000256" key="4">
    <source>
        <dbReference type="ARBA" id="ARBA00023172"/>
    </source>
</evidence>
<feature type="transmembrane region" description="Helical" evidence="6">
    <location>
        <begin position="6"/>
        <end position="24"/>
    </location>
</feature>
<dbReference type="PANTHER" id="PTHR30563">
    <property type="entry name" value="DNA RECOMBINATION PROTEIN RMUC"/>
    <property type="match status" value="1"/>
</dbReference>